<comment type="caution">
    <text evidence="1">The sequence shown here is derived from an EMBL/GenBank/DDBJ whole genome shotgun (WGS) entry which is preliminary data.</text>
</comment>
<evidence type="ECO:0000313" key="1">
    <source>
        <dbReference type="EMBL" id="MBA4452437.1"/>
    </source>
</evidence>
<dbReference type="EMBL" id="JACEMZ010000023">
    <property type="protein sequence ID" value="MBA4452437.1"/>
    <property type="molecule type" value="Genomic_DNA"/>
</dbReference>
<organism evidence="1 2">
    <name type="scientific">Candidatus Nitrosomaritimum aestuariumsis</name>
    <dbReference type="NCBI Taxonomy" id="3342354"/>
    <lineage>
        <taxon>Archaea</taxon>
        <taxon>Nitrososphaerota</taxon>
        <taxon>Nitrososphaeria</taxon>
        <taxon>Nitrosopumilales</taxon>
        <taxon>Nitrosopumilaceae</taxon>
        <taxon>Candidatus Nitrosomaritimum</taxon>
    </lineage>
</organism>
<accession>A0AC60VYL0</accession>
<dbReference type="Proteomes" id="UP000559653">
    <property type="component" value="Unassembled WGS sequence"/>
</dbReference>
<gene>
    <name evidence="1" type="ORF">H2B03_04600</name>
</gene>
<sequence length="154" mass="17116">MVQENNGNFSVKEIMNPNVVSLGSDATVKEASELMAAQKIGSIVILDKNEPVGIITERDFATKIMLKPYSADTKVSEVMSSPVVHISSNQSVADVIDIMANKEIRKVPVIDEGKVIGIVTGTEFLRLFVQATDEDMQKAYQQYVKRVYSNWFKD</sequence>
<evidence type="ECO:0000313" key="2">
    <source>
        <dbReference type="Proteomes" id="UP000559653"/>
    </source>
</evidence>
<proteinExistence type="predicted"/>
<reference evidence="1 2" key="1">
    <citation type="journal article" date="2020" name="Appl. Environ. Microbiol.">
        <title>Genomic Characteristics of a Novel Species of Ammonia-Oxidizing Archaea from the Jiulong River Estuary.</title>
        <authorList>
            <person name="Zou D."/>
            <person name="Wan R."/>
            <person name="Han L."/>
            <person name="Xu M.N."/>
            <person name="Liu Y."/>
            <person name="Liu H."/>
            <person name="Kao S.J."/>
            <person name="Li M."/>
        </authorList>
    </citation>
    <scope>NUCLEOTIDE SEQUENCE [LARGE SCALE GENOMIC DNA]</scope>
    <source>
        <strain evidence="1">W1bin1</strain>
    </source>
</reference>
<protein>
    <submittedName>
        <fullName evidence="1">CBS domain-containing protein</fullName>
    </submittedName>
</protein>
<name>A0AC60VYL0_9ARCH</name>